<feature type="compositionally biased region" description="Basic and acidic residues" evidence="1">
    <location>
        <begin position="26"/>
        <end position="36"/>
    </location>
</feature>
<feature type="compositionally biased region" description="Polar residues" evidence="1">
    <location>
        <begin position="1015"/>
        <end position="1024"/>
    </location>
</feature>
<feature type="compositionally biased region" description="Basic and acidic residues" evidence="1">
    <location>
        <begin position="768"/>
        <end position="777"/>
    </location>
</feature>
<evidence type="ECO:0000313" key="2">
    <source>
        <dbReference type="EMBL" id="KAA1071353.1"/>
    </source>
</evidence>
<dbReference type="Proteomes" id="UP000324748">
    <property type="component" value="Unassembled WGS sequence"/>
</dbReference>
<feature type="region of interest" description="Disordered" evidence="1">
    <location>
        <begin position="403"/>
        <end position="450"/>
    </location>
</feature>
<dbReference type="PANTHER" id="PTHR34365:SF7">
    <property type="entry name" value="GLYCINE-RICH DOMAIN-CONTAINING PROTEIN 1"/>
    <property type="match status" value="1"/>
</dbReference>
<dbReference type="EMBL" id="VSWC01000170">
    <property type="protein sequence ID" value="KAA1071353.1"/>
    <property type="molecule type" value="Genomic_DNA"/>
</dbReference>
<gene>
    <name evidence="2" type="ORF">PGT21_004760</name>
    <name evidence="3" type="ORF">PGTUg99_019508</name>
</gene>
<feature type="compositionally biased region" description="Basic and acidic residues" evidence="1">
    <location>
        <begin position="848"/>
        <end position="864"/>
    </location>
</feature>
<feature type="compositionally biased region" description="Basic and acidic residues" evidence="1">
    <location>
        <begin position="801"/>
        <end position="813"/>
    </location>
</feature>
<sequence>MAVKPANKRRSIIQVGSPLLASPVKPTRDNNRDHPPIKPSPQQPEPTKAINPLKKKRLSASRTIMNNQRRDAGAVGVETHKKRAGNALVEHLKERDAAKILRIKTHLNLINSFNLLLNLSRLTLLSFNSHTITHPHPQTHNQTGHLTTDDDPSMNEDPNYQDKRLKEDEELEASFYHLALFRFELWLGRIADYLPQSLYKLKRPDQKSNPHLIKKDDYEIELTVDYLPPLDVLFVWYSYCLNSRNYYEDGLRLYPILKHLRFPLELAAAEYDLFCPKTNVQKLGPASQIGEEETGELLRKIKQLSDPAHSCVNFKDDKHLRDPSVLLGLLSPKSFDSPAGSHSRKLWTSLTNTDFNLIRFINQPSLRTFICPQCDDTLESPFYVKDKQTNTVKVTDSCWSYSGPKAHKSQHKPTSTSVQQDDQGSAFAQEESPRNRLENSRGAHPAGSHKNHAKLRCTHCNWTGIKQDLSLFKYASEFKFSSANLCLKSASSHPTQDAVNCLAGTLTTLDDLNDTKNAIKFNGLFLKEKTDLVNALHERGQDEHHQSDVDFCLDHLNHIRHSLDLKVLNNKLVPTRERIKIKNCFQNLLKSYSVPEPFSVDLIRSMKLETFFIMKMVDLGWTEINDPLSATTAANNATKSELDGRLQSCLSRYNAFSSLVSTIDPLQVLIPTFDIDLAWKTDRLRGVEYTESMMQYNKNLINHPNELDLDKSKYLAHFRLTSALWISRYHIGYSRYPAPFVKVDRRQDWLKKAIRELALPVESISVRKDSSQADSLRKQSTSSSATNRSPVSSSRTCSVDVPDKSQAVEEQKAATKSPIIPSFERGSILPKYEVNNNDYREGQSGQNDDSKGDSSKESIGKYSDKGQQFVKDTDNEDHSSAIVTKDLRDSVQVQPPMTGSELEPAQPHTQEDNKCFDDDQSKEIKSEYPDKGKQVAQPEDEASDSSSMATKYSKESIILSDTSPGQPVDQRASQQYARKIFLEYTRPTSINPADYTRKQEGVAAIPSVLRPSHLSHGSGTQSIKIPSDFSADSNQKKIEITYEHPKRDTIQFELPTNQPANHCDGQAGWKTKDRSSTGSNAARDPSLDVAGSSQNAWRGAHREDYSLPVPTLSPEIQSARQPAHEASLPIHLTQPHLQSHRAARKTTATASPGLRSPPPSRPPFSPSRPPLTKSKLKASDIGDELFDNNFVIPIGKIAFVEEGNRLRCL</sequence>
<proteinExistence type="predicted"/>
<feature type="compositionally biased region" description="Polar residues" evidence="1">
    <location>
        <begin position="778"/>
        <end position="797"/>
    </location>
</feature>
<dbReference type="Proteomes" id="UP000325313">
    <property type="component" value="Unassembled WGS sequence"/>
</dbReference>
<feature type="region of interest" description="Disordered" evidence="1">
    <location>
        <begin position="1054"/>
        <end position="1098"/>
    </location>
</feature>
<evidence type="ECO:0000256" key="1">
    <source>
        <dbReference type="SAM" id="MobiDB-lite"/>
    </source>
</evidence>
<feature type="compositionally biased region" description="Pro residues" evidence="1">
    <location>
        <begin position="1155"/>
        <end position="1169"/>
    </location>
</feature>
<feature type="compositionally biased region" description="Basic and acidic residues" evidence="1">
    <location>
        <begin position="431"/>
        <end position="441"/>
    </location>
</feature>
<feature type="region of interest" description="Disordered" evidence="1">
    <location>
        <begin position="1012"/>
        <end position="1031"/>
    </location>
</feature>
<feature type="region of interest" description="Disordered" evidence="1">
    <location>
        <begin position="768"/>
        <end position="972"/>
    </location>
</feature>
<feature type="region of interest" description="Disordered" evidence="1">
    <location>
        <begin position="134"/>
        <end position="159"/>
    </location>
</feature>
<reference evidence="4 5" key="1">
    <citation type="submission" date="2019-05" db="EMBL/GenBank/DDBJ databases">
        <title>Emergence of the Ug99 lineage of the wheat stem rust pathogen through somatic hybridization.</title>
        <authorList>
            <person name="Li F."/>
            <person name="Upadhyaya N.M."/>
            <person name="Sperschneider J."/>
            <person name="Matny O."/>
            <person name="Nguyen-Phuc H."/>
            <person name="Mago R."/>
            <person name="Raley C."/>
            <person name="Miller M.E."/>
            <person name="Silverstein K.A.T."/>
            <person name="Henningsen E."/>
            <person name="Hirsch C.D."/>
            <person name="Visser B."/>
            <person name="Pretorius Z.A."/>
            <person name="Steffenson B.J."/>
            <person name="Schwessinger B."/>
            <person name="Dodds P.N."/>
            <person name="Figueroa M."/>
        </authorList>
    </citation>
    <scope>NUCLEOTIDE SEQUENCE [LARGE SCALE GENOMIC DNA]</scope>
    <source>
        <strain evidence="2">21-0</strain>
        <strain evidence="3 5">Ug99</strain>
    </source>
</reference>
<dbReference type="PANTHER" id="PTHR34365">
    <property type="entry name" value="ENOLASE (DUF1399)"/>
    <property type="match status" value="1"/>
</dbReference>
<keyword evidence="4" id="KW-1185">Reference proteome</keyword>
<feature type="compositionally biased region" description="Polar residues" evidence="1">
    <location>
        <begin position="959"/>
        <end position="972"/>
    </location>
</feature>
<name>A0A5B0M549_PUCGR</name>
<feature type="region of interest" description="Disordered" evidence="1">
    <location>
        <begin position="1136"/>
        <end position="1175"/>
    </location>
</feature>
<feature type="compositionally biased region" description="Polar residues" evidence="1">
    <location>
        <begin position="134"/>
        <end position="146"/>
    </location>
</feature>
<feature type="compositionally biased region" description="Basic and acidic residues" evidence="1">
    <location>
        <begin position="909"/>
        <end position="933"/>
    </location>
</feature>
<evidence type="ECO:0000313" key="4">
    <source>
        <dbReference type="Proteomes" id="UP000324748"/>
    </source>
</evidence>
<organism evidence="2 4">
    <name type="scientific">Puccinia graminis f. sp. tritici</name>
    <dbReference type="NCBI Taxonomy" id="56615"/>
    <lineage>
        <taxon>Eukaryota</taxon>
        <taxon>Fungi</taxon>
        <taxon>Dikarya</taxon>
        <taxon>Basidiomycota</taxon>
        <taxon>Pucciniomycotina</taxon>
        <taxon>Pucciniomycetes</taxon>
        <taxon>Pucciniales</taxon>
        <taxon>Pucciniaceae</taxon>
        <taxon>Puccinia</taxon>
    </lineage>
</organism>
<evidence type="ECO:0000313" key="5">
    <source>
        <dbReference type="Proteomes" id="UP000325313"/>
    </source>
</evidence>
<feature type="region of interest" description="Disordered" evidence="1">
    <location>
        <begin position="1"/>
        <end position="49"/>
    </location>
</feature>
<accession>A0A5B0M549</accession>
<dbReference type="EMBL" id="VDEP01000211">
    <property type="protein sequence ID" value="KAA1123176.1"/>
    <property type="molecule type" value="Genomic_DNA"/>
</dbReference>
<comment type="caution">
    <text evidence="2">The sequence shown here is derived from an EMBL/GenBank/DDBJ whole genome shotgun (WGS) entry which is preliminary data.</text>
</comment>
<feature type="compositionally biased region" description="Basic residues" evidence="1">
    <location>
        <begin position="1"/>
        <end position="11"/>
    </location>
</feature>
<dbReference type="OrthoDB" id="2684236at2759"/>
<dbReference type="InterPro" id="IPR009836">
    <property type="entry name" value="GRDP-like"/>
</dbReference>
<feature type="compositionally biased region" description="Basic and acidic residues" evidence="1">
    <location>
        <begin position="871"/>
        <end position="889"/>
    </location>
</feature>
<feature type="compositionally biased region" description="Polar residues" evidence="1">
    <location>
        <begin position="412"/>
        <end position="423"/>
    </location>
</feature>
<protein>
    <submittedName>
        <fullName evidence="2">Uncharacterized protein</fullName>
    </submittedName>
</protein>
<dbReference type="AlphaFoldDB" id="A0A5B0M549"/>
<evidence type="ECO:0000313" key="3">
    <source>
        <dbReference type="EMBL" id="KAA1123176.1"/>
    </source>
</evidence>